<proteinExistence type="predicted"/>
<reference evidence="2" key="1">
    <citation type="journal article" date="2014" name="Int. J. Syst. Evol. Microbiol.">
        <title>Complete genome sequence of Corynebacterium casei LMG S-19264T (=DSM 44701T), isolated from a smear-ripened cheese.</title>
        <authorList>
            <consortium name="US DOE Joint Genome Institute (JGI-PGF)"/>
            <person name="Walter F."/>
            <person name="Albersmeier A."/>
            <person name="Kalinowski J."/>
            <person name="Ruckert C."/>
        </authorList>
    </citation>
    <scope>NUCLEOTIDE SEQUENCE</scope>
    <source>
        <strain evidence="2">CGMCC 1.12187</strain>
    </source>
</reference>
<protein>
    <submittedName>
        <fullName evidence="2">Uncharacterized protein</fullName>
    </submittedName>
</protein>
<organism evidence="2 3">
    <name type="scientific">Kocuria dechangensis</name>
    <dbReference type="NCBI Taxonomy" id="1176249"/>
    <lineage>
        <taxon>Bacteria</taxon>
        <taxon>Bacillati</taxon>
        <taxon>Actinomycetota</taxon>
        <taxon>Actinomycetes</taxon>
        <taxon>Micrococcales</taxon>
        <taxon>Micrococcaceae</taxon>
        <taxon>Kocuria</taxon>
    </lineage>
</organism>
<keyword evidence="3" id="KW-1185">Reference proteome</keyword>
<evidence type="ECO:0000313" key="3">
    <source>
        <dbReference type="Proteomes" id="UP000638848"/>
    </source>
</evidence>
<dbReference type="AlphaFoldDB" id="A0A917H1M7"/>
<feature type="region of interest" description="Disordered" evidence="1">
    <location>
        <begin position="54"/>
        <end position="76"/>
    </location>
</feature>
<evidence type="ECO:0000256" key="1">
    <source>
        <dbReference type="SAM" id="MobiDB-lite"/>
    </source>
</evidence>
<sequence length="76" mass="8376">MGTKRKRTPQQIAASRKKAAGMSSGGGTGEERFDFAAMEREYWANKGRVTADTTYRSGARTGRQVAPSKTDGKNYW</sequence>
<accession>A0A917H1M7</accession>
<gene>
    <name evidence="2" type="ORF">GCM10011374_30250</name>
</gene>
<name>A0A917H1M7_9MICC</name>
<dbReference type="Proteomes" id="UP000638848">
    <property type="component" value="Unassembled WGS sequence"/>
</dbReference>
<evidence type="ECO:0000313" key="2">
    <source>
        <dbReference type="EMBL" id="GGG64552.1"/>
    </source>
</evidence>
<reference evidence="2" key="2">
    <citation type="submission" date="2020-09" db="EMBL/GenBank/DDBJ databases">
        <authorList>
            <person name="Sun Q."/>
            <person name="Zhou Y."/>
        </authorList>
    </citation>
    <scope>NUCLEOTIDE SEQUENCE</scope>
    <source>
        <strain evidence="2">CGMCC 1.12187</strain>
    </source>
</reference>
<dbReference type="EMBL" id="BMEQ01000019">
    <property type="protein sequence ID" value="GGG64552.1"/>
    <property type="molecule type" value="Genomic_DNA"/>
</dbReference>
<comment type="caution">
    <text evidence="2">The sequence shown here is derived from an EMBL/GenBank/DDBJ whole genome shotgun (WGS) entry which is preliminary data.</text>
</comment>
<feature type="region of interest" description="Disordered" evidence="1">
    <location>
        <begin position="1"/>
        <end position="31"/>
    </location>
</feature>